<evidence type="ECO:0000256" key="5">
    <source>
        <dbReference type="SAM" id="MobiDB-lite"/>
    </source>
</evidence>
<dbReference type="SUPFAM" id="SSF48452">
    <property type="entry name" value="TPR-like"/>
    <property type="match status" value="1"/>
</dbReference>
<organism evidence="7 8">
    <name type="scientific">Bionectria ochroleuca</name>
    <name type="common">Gliocladium roseum</name>
    <dbReference type="NCBI Taxonomy" id="29856"/>
    <lineage>
        <taxon>Eukaryota</taxon>
        <taxon>Fungi</taxon>
        <taxon>Dikarya</taxon>
        <taxon>Ascomycota</taxon>
        <taxon>Pezizomycotina</taxon>
        <taxon>Sordariomycetes</taxon>
        <taxon>Hypocreomycetidae</taxon>
        <taxon>Hypocreales</taxon>
        <taxon>Bionectriaceae</taxon>
        <taxon>Clonostachys</taxon>
    </lineage>
</organism>
<dbReference type="PROSITE" id="PS00108">
    <property type="entry name" value="PROTEIN_KINASE_ST"/>
    <property type="match status" value="1"/>
</dbReference>
<proteinExistence type="predicted"/>
<protein>
    <recommendedName>
        <fullName evidence="4">Autophagy-related protein 1</fullName>
    </recommendedName>
</protein>
<evidence type="ECO:0000259" key="6">
    <source>
        <dbReference type="PROSITE" id="PS50011"/>
    </source>
</evidence>
<comment type="caution">
    <text evidence="7">The sequence shown here is derived from an EMBL/GenBank/DDBJ whole genome shotgun (WGS) entry which is preliminary data.</text>
</comment>
<keyword evidence="3" id="KW-0072">Autophagy</keyword>
<dbReference type="InterPro" id="IPR045269">
    <property type="entry name" value="Atg1-like"/>
</dbReference>
<dbReference type="Proteomes" id="UP000766486">
    <property type="component" value="Unassembled WGS sequence"/>
</dbReference>
<feature type="compositionally biased region" description="Basic and acidic residues" evidence="5">
    <location>
        <begin position="560"/>
        <end position="574"/>
    </location>
</feature>
<dbReference type="InterPro" id="IPR011990">
    <property type="entry name" value="TPR-like_helical_dom_sf"/>
</dbReference>
<evidence type="ECO:0000313" key="8">
    <source>
        <dbReference type="Proteomes" id="UP000766486"/>
    </source>
</evidence>
<evidence type="ECO:0000313" key="7">
    <source>
        <dbReference type="EMBL" id="VUC31865.1"/>
    </source>
</evidence>
<dbReference type="InterPro" id="IPR011009">
    <property type="entry name" value="Kinase-like_dom_sf"/>
</dbReference>
<dbReference type="Pfam" id="PF00069">
    <property type="entry name" value="Pkinase"/>
    <property type="match status" value="1"/>
</dbReference>
<dbReference type="PROSITE" id="PS50011">
    <property type="entry name" value="PROTEIN_KINASE_DOM"/>
    <property type="match status" value="1"/>
</dbReference>
<gene>
    <name evidence="7" type="ORF">CLO192961_LOCUS315719</name>
</gene>
<feature type="region of interest" description="Disordered" evidence="5">
    <location>
        <begin position="551"/>
        <end position="574"/>
    </location>
</feature>
<dbReference type="SMART" id="SM00220">
    <property type="entry name" value="S_TKc"/>
    <property type="match status" value="1"/>
</dbReference>
<evidence type="ECO:0000256" key="2">
    <source>
        <dbReference type="ARBA" id="ARBA00022448"/>
    </source>
</evidence>
<evidence type="ECO:0000256" key="3">
    <source>
        <dbReference type="ARBA" id="ARBA00023006"/>
    </source>
</evidence>
<feature type="domain" description="Protein kinase" evidence="6">
    <location>
        <begin position="27"/>
        <end position="305"/>
    </location>
</feature>
<sequence length="810" mass="91485">MAILGGKNLTIHTHGTSRRAKQAEEIWTHQKTLGHGGFGSVQLQANQSKREGSTRLRVVKSIIVSEEEVDKNRDFYVRELEAIIKFFQARYGELFVKSFGWFTSESTLYIAMEYFEIGDLQKFLDNKCKNHRVPEYQAHEIASQVLDALARMHEENFTHRDVKPANILIRSYPPDHPWVVKVADFGISKRHLGLSTDATTTVKGTPLFMPPELLGFGSKDSRSTDLYAADMWCYGQTVFKIICGRGAFISMSELYGFFFGHVPFPIPALVEVGVGEDAVAFLKSLLVCSPAERLTAAAALELPWMDTDINGSRKSSRPPSSYSDKVQAQPLGKESSIRTKPVFEMTTAPSASWPDDLSELRLDTEVLNIPQIPQNAPAEVEHTISRQVPPRYTNGSGLDSRFIGVTAASGSWTEALGNASTEVMVPEPAGTQNQTHLKALPVPEIELSTKPADVEILASGDRLKETLDPDLEKSTSEAIVAIGPRRIENSTTRVTVYPPSKVVLSPSKDMRRWEQTNTTEYGQDDWEVQICTENLSRYACGFLNDEQRPLIPSPSNTTWDSEKNRTDEHRRAGDNELRKRNYAEAQKYYRKVLRCRTMDERKDVTVICVIRCLGEVLYQLGPVVQSRHFHQISVNMVEQMFDFKAAELVVKFLRIILNERKPPKAFDVEHKVVILALQDSAVGYKNQEKHEEALIFHEIVLESALQMGNEELELESQHSLIYAHLKLSQVEAAAQTFQSYIQARKRKLGPTHISILNETYKFAIELDKRYHSPELSRIFASEFVRMTDQMQAQGAILGDEIQQKRETIMS</sequence>
<feature type="non-terminal residue" evidence="7">
    <location>
        <position position="810"/>
    </location>
</feature>
<dbReference type="InterPro" id="IPR000719">
    <property type="entry name" value="Prot_kinase_dom"/>
</dbReference>
<dbReference type="EMBL" id="CABFNS010000837">
    <property type="protein sequence ID" value="VUC31865.1"/>
    <property type="molecule type" value="Genomic_DNA"/>
</dbReference>
<dbReference type="InterPro" id="IPR008271">
    <property type="entry name" value="Ser/Thr_kinase_AS"/>
</dbReference>
<comment type="subcellular location">
    <subcellularLocation>
        <location evidence="1">Preautophagosomal structure membrane</location>
        <topology evidence="1">Peripheral membrane protein</topology>
    </subcellularLocation>
</comment>
<dbReference type="PANTHER" id="PTHR24348">
    <property type="entry name" value="SERINE/THREONINE-PROTEIN KINASE UNC-51-RELATED"/>
    <property type="match status" value="1"/>
</dbReference>
<feature type="region of interest" description="Disordered" evidence="5">
    <location>
        <begin position="310"/>
        <end position="339"/>
    </location>
</feature>
<dbReference type="Gene3D" id="1.25.40.10">
    <property type="entry name" value="Tetratricopeptide repeat domain"/>
    <property type="match status" value="1"/>
</dbReference>
<reference evidence="7 8" key="1">
    <citation type="submission" date="2019-06" db="EMBL/GenBank/DDBJ databases">
        <authorList>
            <person name="Broberg M."/>
        </authorList>
    </citation>
    <scope>NUCLEOTIDE SEQUENCE [LARGE SCALE GENOMIC DNA]</scope>
</reference>
<evidence type="ECO:0000256" key="1">
    <source>
        <dbReference type="ARBA" id="ARBA00004623"/>
    </source>
</evidence>
<keyword evidence="8" id="KW-1185">Reference proteome</keyword>
<keyword evidence="2" id="KW-0813">Transport</keyword>
<name>A0ABY6UKT9_BIOOC</name>
<dbReference type="SUPFAM" id="SSF56112">
    <property type="entry name" value="Protein kinase-like (PK-like)"/>
    <property type="match status" value="1"/>
</dbReference>
<evidence type="ECO:0000256" key="4">
    <source>
        <dbReference type="ARBA" id="ARBA00030237"/>
    </source>
</evidence>
<dbReference type="Gene3D" id="1.10.510.10">
    <property type="entry name" value="Transferase(Phosphotransferase) domain 1"/>
    <property type="match status" value="1"/>
</dbReference>
<accession>A0ABY6UKT9</accession>